<protein>
    <submittedName>
        <fullName evidence="3">Uncharacterized protein</fullName>
    </submittedName>
</protein>
<keyword evidence="2" id="KW-0472">Membrane</keyword>
<feature type="region of interest" description="Disordered" evidence="1">
    <location>
        <begin position="103"/>
        <end position="160"/>
    </location>
</feature>
<feature type="transmembrane region" description="Helical" evidence="2">
    <location>
        <begin position="213"/>
        <end position="236"/>
    </location>
</feature>
<evidence type="ECO:0000313" key="3">
    <source>
        <dbReference type="EMBL" id="GIF04493.1"/>
    </source>
</evidence>
<keyword evidence="2" id="KW-1133">Transmembrane helix</keyword>
<proteinExistence type="predicted"/>
<dbReference type="AlphaFoldDB" id="A0A919TJD2"/>
<dbReference type="Proteomes" id="UP000629619">
    <property type="component" value="Unassembled WGS sequence"/>
</dbReference>
<evidence type="ECO:0000313" key="4">
    <source>
        <dbReference type="Proteomes" id="UP000629619"/>
    </source>
</evidence>
<gene>
    <name evidence="3" type="ORF">Asi03nite_20310</name>
</gene>
<keyword evidence="4" id="KW-1185">Reference proteome</keyword>
<keyword evidence="2" id="KW-0812">Transmembrane</keyword>
<reference evidence="3" key="1">
    <citation type="submission" date="2021-01" db="EMBL/GenBank/DDBJ databases">
        <title>Whole genome shotgun sequence of Actinoplanes siamensis NBRC 109076.</title>
        <authorList>
            <person name="Komaki H."/>
            <person name="Tamura T."/>
        </authorList>
    </citation>
    <scope>NUCLEOTIDE SEQUENCE</scope>
    <source>
        <strain evidence="3">NBRC 109076</strain>
    </source>
</reference>
<evidence type="ECO:0000256" key="2">
    <source>
        <dbReference type="SAM" id="Phobius"/>
    </source>
</evidence>
<dbReference type="RefSeq" id="WP_203678295.1">
    <property type="nucleotide sequence ID" value="NZ_BOMW01000019.1"/>
</dbReference>
<dbReference type="EMBL" id="BOMW01000019">
    <property type="protein sequence ID" value="GIF04493.1"/>
    <property type="molecule type" value="Genomic_DNA"/>
</dbReference>
<comment type="caution">
    <text evidence="3">The sequence shown here is derived from an EMBL/GenBank/DDBJ whole genome shotgun (WGS) entry which is preliminary data.</text>
</comment>
<sequence length="438" mass="45442">MPTAGPYRLERQLSRCEVGDVWSGAGERGRPVTVARLNELASADERWRGAFQAAAEALGQAGADRLPVTASDHAAERPWVACSGPEGSAAEIFTALGQTLEPVAPVPGPPPAAGETTAEPPADPVRAESAPAEPEPPTIPFQAVPRPASAQPVSAQPVSAQPVSAQPVSAQPVSGDSMSNLPAFGNPISAVPVSATPTSYPRTADDGPRPDRLLLLIVTLVSLLVGAAGGAAVVAATGGGEPAATAGPAPATWTDAQLLLPSTPPAAPGLPPAPDGEWPEDWPTFEGQESGVRDVTDLDGVGFDFRIPEGWSCVLAEKAAAAVHYRCGIFAGETVTTGGDLFVRACPAVCDDAARVALRQREEAWGLRWTSGTSLRSWIENPEVDGKPTYGVLYVGFWRGAPEEVLNREVVLRMTAPAAAAAEVRKVADTVRDRTYTQ</sequence>
<accession>A0A919TJD2</accession>
<feature type="compositionally biased region" description="Polar residues" evidence="1">
    <location>
        <begin position="151"/>
        <end position="160"/>
    </location>
</feature>
<evidence type="ECO:0000256" key="1">
    <source>
        <dbReference type="SAM" id="MobiDB-lite"/>
    </source>
</evidence>
<organism evidence="3 4">
    <name type="scientific">Actinoplanes siamensis</name>
    <dbReference type="NCBI Taxonomy" id="1223317"/>
    <lineage>
        <taxon>Bacteria</taxon>
        <taxon>Bacillati</taxon>
        <taxon>Actinomycetota</taxon>
        <taxon>Actinomycetes</taxon>
        <taxon>Micromonosporales</taxon>
        <taxon>Micromonosporaceae</taxon>
        <taxon>Actinoplanes</taxon>
    </lineage>
</organism>
<name>A0A919TJD2_9ACTN</name>